<keyword evidence="4 8" id="KW-0732">Signal</keyword>
<dbReference type="PIRSF" id="PIRSF001092">
    <property type="entry name" value="Alpha-L-fucosidase"/>
    <property type="match status" value="1"/>
</dbReference>
<dbReference type="PANTHER" id="PTHR10030">
    <property type="entry name" value="ALPHA-L-FUCOSIDASE"/>
    <property type="match status" value="1"/>
</dbReference>
<evidence type="ECO:0000259" key="9">
    <source>
        <dbReference type="Pfam" id="PF01120"/>
    </source>
</evidence>
<dbReference type="GO" id="GO:0016139">
    <property type="term" value="P:glycoside catabolic process"/>
    <property type="evidence" value="ECO:0007669"/>
    <property type="project" value="TreeGrafter"/>
</dbReference>
<dbReference type="InterPro" id="IPR013780">
    <property type="entry name" value="Glyco_hydro_b"/>
</dbReference>
<evidence type="ECO:0000313" key="13">
    <source>
        <dbReference type="Proteomes" id="UP000183788"/>
    </source>
</evidence>
<evidence type="ECO:0000256" key="6">
    <source>
        <dbReference type="ARBA" id="ARBA00023295"/>
    </source>
</evidence>
<feature type="chain" id="PRO_5012860090" description="alpha-L-fucosidase" evidence="8">
    <location>
        <begin position="24"/>
        <end position="471"/>
    </location>
</feature>
<feature type="domain" description="Glycoside hydrolase family 29 N-terminal" evidence="9">
    <location>
        <begin position="30"/>
        <end position="372"/>
    </location>
</feature>
<dbReference type="EMBL" id="CP140154">
    <property type="protein sequence ID" value="WQG90266.1"/>
    <property type="molecule type" value="Genomic_DNA"/>
</dbReference>
<dbReference type="RefSeq" id="WP_072363441.1">
    <property type="nucleotide sequence ID" value="NZ_CBHWAX010000014.1"/>
</dbReference>
<name>A0A1K1RYQ0_9BACT</name>
<evidence type="ECO:0000313" key="12">
    <source>
        <dbReference type="EMBL" id="WQG90266.1"/>
    </source>
</evidence>
<dbReference type="SUPFAM" id="SSF51445">
    <property type="entry name" value="(Trans)glycosidases"/>
    <property type="match status" value="1"/>
</dbReference>
<evidence type="ECO:0000313" key="14">
    <source>
        <dbReference type="Proteomes" id="UP001326715"/>
    </source>
</evidence>
<dbReference type="AlphaFoldDB" id="A0A1K1RYQ0"/>
<keyword evidence="5" id="KW-0378">Hydrolase</keyword>
<dbReference type="InterPro" id="IPR016286">
    <property type="entry name" value="FUC_metazoa-typ"/>
</dbReference>
<dbReference type="InterPro" id="IPR031919">
    <property type="entry name" value="Fucosidase_C"/>
</dbReference>
<comment type="similarity">
    <text evidence="2">Belongs to the glycosyl hydrolase 29 family.</text>
</comment>
<dbReference type="PRINTS" id="PR00741">
    <property type="entry name" value="GLHYDRLASE29"/>
</dbReference>
<keyword evidence="6" id="KW-0326">Glycosidase</keyword>
<dbReference type="Gene3D" id="2.60.40.1180">
    <property type="entry name" value="Golgi alpha-mannosidase II"/>
    <property type="match status" value="1"/>
</dbReference>
<feature type="site" description="May be important for catalysis" evidence="7">
    <location>
        <position position="305"/>
    </location>
</feature>
<organism evidence="11 13">
    <name type="scientific">Chitinophaga sancti</name>
    <dbReference type="NCBI Taxonomy" id="1004"/>
    <lineage>
        <taxon>Bacteria</taxon>
        <taxon>Pseudomonadati</taxon>
        <taxon>Bacteroidota</taxon>
        <taxon>Chitinophagia</taxon>
        <taxon>Chitinophagales</taxon>
        <taxon>Chitinophagaceae</taxon>
        <taxon>Chitinophaga</taxon>
    </lineage>
</organism>
<dbReference type="SMART" id="SM00812">
    <property type="entry name" value="Alpha_L_fucos"/>
    <property type="match status" value="1"/>
</dbReference>
<dbReference type="InterPro" id="IPR057739">
    <property type="entry name" value="Glyco_hydro_29_N"/>
</dbReference>
<accession>A0A1K1RYQ0</accession>
<dbReference type="STRING" id="1004.SAMN05661012_04464"/>
<evidence type="ECO:0000256" key="7">
    <source>
        <dbReference type="PIRSR" id="PIRSR001092-1"/>
    </source>
</evidence>
<dbReference type="Pfam" id="PF01120">
    <property type="entry name" value="Alpha_L_fucos"/>
    <property type="match status" value="1"/>
</dbReference>
<evidence type="ECO:0000256" key="8">
    <source>
        <dbReference type="SAM" id="SignalP"/>
    </source>
</evidence>
<feature type="domain" description="Alpha-L-fucosidase C-terminal" evidence="10">
    <location>
        <begin position="385"/>
        <end position="470"/>
    </location>
</feature>
<reference evidence="11 13" key="1">
    <citation type="submission" date="2016-11" db="EMBL/GenBank/DDBJ databases">
        <authorList>
            <person name="Jaros S."/>
            <person name="Januszkiewicz K."/>
            <person name="Wedrychowicz H."/>
        </authorList>
    </citation>
    <scope>NUCLEOTIDE SEQUENCE [LARGE SCALE GENOMIC DNA]</scope>
    <source>
        <strain evidence="11 13">DSM 784</strain>
    </source>
</reference>
<dbReference type="Proteomes" id="UP001326715">
    <property type="component" value="Chromosome"/>
</dbReference>
<dbReference type="PANTHER" id="PTHR10030:SF37">
    <property type="entry name" value="ALPHA-L-FUCOSIDASE-RELATED"/>
    <property type="match status" value="1"/>
</dbReference>
<evidence type="ECO:0000256" key="1">
    <source>
        <dbReference type="ARBA" id="ARBA00004071"/>
    </source>
</evidence>
<sequence length="471" mass="53980">MKKTIVACSVLFAAMLSMKQATAQETDGLHHMSKEYVTPTDPLVIKKLDKWQDQRFGLFMHWGPYTLWEEVESWSICPDDWVVRKGPYSADYNVYREAYEKLPNEFNPVDFNPEKWAKAAKNAGMNYVVFTTKHHDGFCMFDTKQTDYKITAPNVPFSKNPKANIAKEIFDTFRKDGFMIGAYFSKPDWHSQDFWWKYYPVMGRNTNYNIKMYPEKWAAFKEYTYRQIEELMTNYGAIDILWLDGGWVRPGGKQEIDMPKIAAMGRKNQPGLIVVDREVPGEFENYATPEQTLPEKPLPYPWETCMSMGDSWTYTHTDQMKSSLKLVTLLVKIVSRGGNFLLNIGPSAKGDWTPQAYERLADIGAWMKINGEGIHASRPVAPYSDKNVFYTQAKDSTATYAFFTSDSDAVKLPETVAFAIEKPAKIKRVTLLGTKAKLSWKLNNGQLEIKIPKNLQQQSGLKYAAAFKVEA</sequence>
<gene>
    <name evidence="11" type="ORF">SAMN05661012_04464</name>
    <name evidence="12" type="ORF">SR876_02070</name>
</gene>
<dbReference type="EC" id="3.2.1.51" evidence="3"/>
<proteinExistence type="inferred from homology"/>
<dbReference type="Gene3D" id="3.20.20.80">
    <property type="entry name" value="Glycosidases"/>
    <property type="match status" value="1"/>
</dbReference>
<evidence type="ECO:0000259" key="10">
    <source>
        <dbReference type="Pfam" id="PF16757"/>
    </source>
</evidence>
<evidence type="ECO:0000256" key="2">
    <source>
        <dbReference type="ARBA" id="ARBA00007951"/>
    </source>
</evidence>
<evidence type="ECO:0000313" key="11">
    <source>
        <dbReference type="EMBL" id="SFW77082.1"/>
    </source>
</evidence>
<evidence type="ECO:0000256" key="4">
    <source>
        <dbReference type="ARBA" id="ARBA00022729"/>
    </source>
</evidence>
<dbReference type="GO" id="GO:0006004">
    <property type="term" value="P:fucose metabolic process"/>
    <property type="evidence" value="ECO:0007669"/>
    <property type="project" value="InterPro"/>
</dbReference>
<dbReference type="InterPro" id="IPR000933">
    <property type="entry name" value="Glyco_hydro_29"/>
</dbReference>
<dbReference type="Pfam" id="PF16757">
    <property type="entry name" value="Fucosidase_C"/>
    <property type="match status" value="1"/>
</dbReference>
<dbReference type="GO" id="GO:0005764">
    <property type="term" value="C:lysosome"/>
    <property type="evidence" value="ECO:0007669"/>
    <property type="project" value="TreeGrafter"/>
</dbReference>
<evidence type="ECO:0000256" key="3">
    <source>
        <dbReference type="ARBA" id="ARBA00012662"/>
    </source>
</evidence>
<keyword evidence="14" id="KW-1185">Reference proteome</keyword>
<protein>
    <recommendedName>
        <fullName evidence="3">alpha-L-fucosidase</fullName>
        <ecNumber evidence="3">3.2.1.51</ecNumber>
    </recommendedName>
</protein>
<dbReference type="GO" id="GO:0004560">
    <property type="term" value="F:alpha-L-fucosidase activity"/>
    <property type="evidence" value="ECO:0007669"/>
    <property type="project" value="InterPro"/>
</dbReference>
<reference evidence="12 14" key="2">
    <citation type="submission" date="2023-11" db="EMBL/GenBank/DDBJ databases">
        <title>MicrobeMod: A computational toolkit for identifying prokaryotic methylation and restriction-modification with nanopore sequencing.</title>
        <authorList>
            <person name="Crits-Christoph A."/>
            <person name="Kang S.C."/>
            <person name="Lee H."/>
            <person name="Ostrov N."/>
        </authorList>
    </citation>
    <scope>NUCLEOTIDE SEQUENCE [LARGE SCALE GENOMIC DNA]</scope>
    <source>
        <strain evidence="12 14">ATCC 23090</strain>
    </source>
</reference>
<dbReference type="Proteomes" id="UP000183788">
    <property type="component" value="Unassembled WGS sequence"/>
</dbReference>
<evidence type="ECO:0000256" key="5">
    <source>
        <dbReference type="ARBA" id="ARBA00022801"/>
    </source>
</evidence>
<feature type="signal peptide" evidence="8">
    <location>
        <begin position="1"/>
        <end position="23"/>
    </location>
</feature>
<comment type="function">
    <text evidence="1">Alpha-L-fucosidase is responsible for hydrolyzing the alpha-1,6-linked fucose joined to the reducing-end N-acetylglucosamine of the carbohydrate moieties of glycoproteins.</text>
</comment>
<dbReference type="InterPro" id="IPR017853">
    <property type="entry name" value="GH"/>
</dbReference>
<dbReference type="EMBL" id="FPIZ01000015">
    <property type="protein sequence ID" value="SFW77082.1"/>
    <property type="molecule type" value="Genomic_DNA"/>
</dbReference>
<dbReference type="OrthoDB" id="1095333at2"/>